<dbReference type="Gene3D" id="2.160.10.10">
    <property type="entry name" value="Hexapeptide repeat proteins"/>
    <property type="match status" value="1"/>
</dbReference>
<dbReference type="PANTHER" id="PTHR43378:SF2">
    <property type="entry name" value="UDP-3-O-ACYLGLUCOSAMINE N-ACYLTRANSFERASE 1, MITOCHONDRIAL-RELATED"/>
    <property type="match status" value="1"/>
</dbReference>
<evidence type="ECO:0000256" key="3">
    <source>
        <dbReference type="ARBA" id="ARBA00022679"/>
    </source>
</evidence>
<keyword evidence="3 6" id="KW-0808">Transferase</keyword>
<dbReference type="KEGG" id="tti:THITH_10410"/>
<dbReference type="Gene3D" id="3.40.1390.10">
    <property type="entry name" value="MurE/MurF, N-terminal domain"/>
    <property type="match status" value="1"/>
</dbReference>
<dbReference type="GO" id="GO:0016410">
    <property type="term" value="F:N-acyltransferase activity"/>
    <property type="evidence" value="ECO:0007669"/>
    <property type="project" value="InterPro"/>
</dbReference>
<comment type="function">
    <text evidence="6">Catalyzes the N-acylation of UDP-3-O-acylglucosamine using 3-hydroxyacyl-ACP as the acyl donor. Is involved in the biosynthesis of lipid A, a phosphorylated glycolipid that anchors the lipopolysaccharide to the outer membrane of the cell.</text>
</comment>
<dbReference type="GO" id="GO:0103118">
    <property type="term" value="F:UDP-3-O-[(3R)-3-hydroxyacyl]-glucosamine N-acyltransferase activity"/>
    <property type="evidence" value="ECO:0007669"/>
    <property type="project" value="UniProtKB-EC"/>
</dbReference>
<sequence length="307" mass="31626">MAPLVRAGDGDISYVTTRHHLAALNAATGVIVLLRDGLVAPEELDTSCRSVVLVANPHAAFGRLSTLLYRRRPVDPGVEAGAWIHPDAVVDPSARVCSGARIGAGSRIGARVYIGAGTVVGDDVAVGADGYVYANCSILDGVRIGTGVIIQPGAVIGADGFGFAADQGEWVKVEQLGSVIIGNGVEIGANTTIDRGALDDTVIGNGVKIDNLVHIAHNVRVGDHTAIAGCAGIAGSAEIGKHCAIGGGAGILGHLQIADHVTIHAMTLVTRSIPRPGHYASGVPHQEARAWNFSLAALRRLGRRKRQ</sequence>
<dbReference type="SUPFAM" id="SSF51161">
    <property type="entry name" value="Trimeric LpxA-like enzymes"/>
    <property type="match status" value="1"/>
</dbReference>
<dbReference type="InterPro" id="IPR007691">
    <property type="entry name" value="LpxD"/>
</dbReference>
<keyword evidence="4 6" id="KW-0443">Lipid metabolism</keyword>
<comment type="subunit">
    <text evidence="6">Homotrimer.</text>
</comment>
<dbReference type="NCBIfam" id="NF002060">
    <property type="entry name" value="PRK00892.1"/>
    <property type="match status" value="1"/>
</dbReference>
<dbReference type="HAMAP" id="MF_00523">
    <property type="entry name" value="LpxD"/>
    <property type="match status" value="1"/>
</dbReference>
<evidence type="ECO:0000256" key="5">
    <source>
        <dbReference type="ARBA" id="ARBA00023315"/>
    </source>
</evidence>
<gene>
    <name evidence="6 7" type="primary">lpxD</name>
    <name evidence="7" type="ORF">THITH_10410</name>
</gene>
<evidence type="ECO:0000313" key="7">
    <source>
        <dbReference type="EMBL" id="AHE98593.1"/>
    </source>
</evidence>
<evidence type="ECO:0000256" key="2">
    <source>
        <dbReference type="ARBA" id="ARBA00022556"/>
    </source>
</evidence>
<dbReference type="NCBIfam" id="TIGR01853">
    <property type="entry name" value="lipid_A_lpxD"/>
    <property type="match status" value="1"/>
</dbReference>
<dbReference type="Pfam" id="PF14602">
    <property type="entry name" value="Hexapep_2"/>
    <property type="match status" value="1"/>
</dbReference>
<dbReference type="GO" id="GO:0009245">
    <property type="term" value="P:lipid A biosynthetic process"/>
    <property type="evidence" value="ECO:0007669"/>
    <property type="project" value="UniProtKB-UniRule"/>
</dbReference>
<dbReference type="InterPro" id="IPR011004">
    <property type="entry name" value="Trimer_LpxA-like_sf"/>
</dbReference>
<keyword evidence="2 6" id="KW-0441">Lipid A biosynthesis</keyword>
<dbReference type="Proteomes" id="UP000005289">
    <property type="component" value="Chromosome"/>
</dbReference>
<organism evidence="7 8">
    <name type="scientific">Thioalkalivibrio paradoxus ARh 1</name>
    <dbReference type="NCBI Taxonomy" id="713585"/>
    <lineage>
        <taxon>Bacteria</taxon>
        <taxon>Pseudomonadati</taxon>
        <taxon>Pseudomonadota</taxon>
        <taxon>Gammaproteobacteria</taxon>
        <taxon>Chromatiales</taxon>
        <taxon>Ectothiorhodospiraceae</taxon>
        <taxon>Thioalkalivibrio</taxon>
    </lineage>
</organism>
<name>W0DNL4_9GAMM</name>
<dbReference type="CDD" id="cd03352">
    <property type="entry name" value="LbH_LpxD"/>
    <property type="match status" value="1"/>
</dbReference>
<proteinExistence type="inferred from homology"/>
<dbReference type="Pfam" id="PF00132">
    <property type="entry name" value="Hexapep"/>
    <property type="match status" value="1"/>
</dbReference>
<comment type="pathway">
    <text evidence="6">Bacterial outer membrane biogenesis; LPS lipid A biosynthesis.</text>
</comment>
<evidence type="ECO:0000256" key="1">
    <source>
        <dbReference type="ARBA" id="ARBA00022516"/>
    </source>
</evidence>
<evidence type="ECO:0000256" key="6">
    <source>
        <dbReference type="HAMAP-Rule" id="MF_00523"/>
    </source>
</evidence>
<feature type="active site" description="Proton acceptor" evidence="6">
    <location>
        <position position="217"/>
    </location>
</feature>
<comment type="catalytic activity">
    <reaction evidence="6">
        <text>a UDP-3-O-[(3R)-3-hydroxyacyl]-alpha-D-glucosamine + a (3R)-hydroxyacyl-[ACP] = a UDP-2-N,3-O-bis[(3R)-3-hydroxyacyl]-alpha-D-glucosamine + holo-[ACP] + H(+)</text>
        <dbReference type="Rhea" id="RHEA:53836"/>
        <dbReference type="Rhea" id="RHEA-COMP:9685"/>
        <dbReference type="Rhea" id="RHEA-COMP:9945"/>
        <dbReference type="ChEBI" id="CHEBI:15378"/>
        <dbReference type="ChEBI" id="CHEBI:64479"/>
        <dbReference type="ChEBI" id="CHEBI:78827"/>
        <dbReference type="ChEBI" id="CHEBI:137740"/>
        <dbReference type="ChEBI" id="CHEBI:137748"/>
        <dbReference type="EC" id="2.3.1.191"/>
    </reaction>
</comment>
<accession>W0DNL4</accession>
<comment type="similarity">
    <text evidence="6">Belongs to the transferase hexapeptide repeat family. LpxD subfamily.</text>
</comment>
<keyword evidence="1 6" id="KW-0444">Lipid biosynthesis</keyword>
<dbReference type="InterPro" id="IPR001451">
    <property type="entry name" value="Hexapep"/>
</dbReference>
<dbReference type="AlphaFoldDB" id="W0DNL4"/>
<dbReference type="EC" id="2.3.1.191" evidence="6"/>
<evidence type="ECO:0000256" key="4">
    <source>
        <dbReference type="ARBA" id="ARBA00023098"/>
    </source>
</evidence>
<dbReference type="EMBL" id="CP007029">
    <property type="protein sequence ID" value="AHE98593.1"/>
    <property type="molecule type" value="Genomic_DNA"/>
</dbReference>
<reference evidence="7 8" key="1">
    <citation type="submission" date="2013-12" db="EMBL/GenBank/DDBJ databases">
        <authorList>
            <consortium name="DOE Joint Genome Institute"/>
            <person name="Muyzer G."/>
            <person name="Huntemann M."/>
            <person name="Han J."/>
            <person name="Chen A."/>
            <person name="Kyrpides N."/>
            <person name="Mavromatis K."/>
            <person name="Markowitz V."/>
            <person name="Palaniappan K."/>
            <person name="Ivanova N."/>
            <person name="Schaumberg A."/>
            <person name="Pati A."/>
            <person name="Liolios K."/>
            <person name="Nordberg H.P."/>
            <person name="Cantor M.N."/>
            <person name="Hua S.X."/>
            <person name="Woyke T."/>
        </authorList>
    </citation>
    <scope>NUCLEOTIDE SEQUENCE [LARGE SCALE GENOMIC DNA]</scope>
    <source>
        <strain evidence="7 8">ARh 1</strain>
    </source>
</reference>
<dbReference type="PANTHER" id="PTHR43378">
    <property type="entry name" value="UDP-3-O-ACYLGLUCOSAMINE N-ACYLTRANSFERASE"/>
    <property type="match status" value="1"/>
</dbReference>
<evidence type="ECO:0000313" key="8">
    <source>
        <dbReference type="Proteomes" id="UP000005289"/>
    </source>
</evidence>
<dbReference type="UniPathway" id="UPA00973"/>
<keyword evidence="8" id="KW-1185">Reference proteome</keyword>
<dbReference type="STRING" id="713585.THITH_10410"/>
<protein>
    <recommendedName>
        <fullName evidence="6">UDP-3-O-acylglucosamine N-acyltransferase</fullName>
        <ecNumber evidence="6">2.3.1.191</ecNumber>
    </recommendedName>
</protein>
<dbReference type="GO" id="GO:0016020">
    <property type="term" value="C:membrane"/>
    <property type="evidence" value="ECO:0007669"/>
    <property type="project" value="GOC"/>
</dbReference>
<keyword evidence="5 6" id="KW-0012">Acyltransferase</keyword>
<keyword evidence="6" id="KW-0677">Repeat</keyword>
<dbReference type="HOGENOM" id="CLU_049865_0_1_6"/>